<dbReference type="Gene3D" id="1.10.150.20">
    <property type="entry name" value="5' to 3' exonuclease, C-terminal subdomain"/>
    <property type="match status" value="1"/>
</dbReference>
<keyword evidence="11" id="KW-1185">Reference proteome</keyword>
<keyword evidence="4 6" id="KW-0067">ATP-binding</keyword>
<dbReference type="InterPro" id="IPR010995">
    <property type="entry name" value="DNA_repair_Rad51/TF_NusA_a-hlx"/>
</dbReference>
<keyword evidence="7" id="KW-0238">DNA-binding</keyword>
<dbReference type="Pfam" id="PF08423">
    <property type="entry name" value="Rad51"/>
    <property type="match status" value="1"/>
</dbReference>
<accession>A0A1J4MYS2</accession>
<dbReference type="PROSITE" id="PS50163">
    <property type="entry name" value="RECA_3"/>
    <property type="match status" value="1"/>
</dbReference>
<dbReference type="CDD" id="cd19513">
    <property type="entry name" value="Rad51"/>
    <property type="match status" value="1"/>
</dbReference>
<keyword evidence="7" id="KW-0227">DNA damage</keyword>
<keyword evidence="7" id="KW-0234">DNA repair</keyword>
<sequence>MSIINVNSSSDVTEFISANIDENTEKSSNGPLKLEHLLSSGLTKRDLDLLRENGYHTVECLAYAPKRSLLGIKGISEQKCEKIKTACKDLVSMGFCSGSEYLQARTNLIRFTTGSKQLDRLLQGGIETGNITEIFGEFRTGKTQLCHTLAVTCQLPVEHNGGEGKCLWIDTEGTFRPERIVQIAERFSLNASDCLDNIAYARGFNTEHQMDLLQSAVAMMSESRFALMIVDSATALYRSEYNGRGELASRQSHLGQFLRGLQKIADTFGVAIIITNQVMSKVDTMATMFQNDKVPIGGNIIAHASQTRLYLKKGRAETRICKIYDSPNLPEGDTAFAITEGGINDPNDEKS</sequence>
<comment type="similarity">
    <text evidence="2 7">Belongs to the RecA family. RAD51 subfamily.</text>
</comment>
<evidence type="ECO:0000259" key="8">
    <source>
        <dbReference type="PROSITE" id="PS50162"/>
    </source>
</evidence>
<name>A0A1J4MYS2_9CRYT</name>
<dbReference type="InterPro" id="IPR020588">
    <property type="entry name" value="RecA_ATP-bd"/>
</dbReference>
<dbReference type="Gene3D" id="3.40.50.300">
    <property type="entry name" value="P-loop containing nucleotide triphosphate hydrolases"/>
    <property type="match status" value="1"/>
</dbReference>
<dbReference type="GeneID" id="92367909"/>
<dbReference type="InterPro" id="IPR013632">
    <property type="entry name" value="Rad51_C"/>
</dbReference>
<dbReference type="AlphaFoldDB" id="A0A1J4MYS2"/>
<dbReference type="GO" id="GO:0003697">
    <property type="term" value="F:single-stranded DNA binding"/>
    <property type="evidence" value="ECO:0007669"/>
    <property type="project" value="InterPro"/>
</dbReference>
<dbReference type="RefSeq" id="XP_067069923.1">
    <property type="nucleotide sequence ID" value="XM_067213950.1"/>
</dbReference>
<dbReference type="GO" id="GO:0006312">
    <property type="term" value="P:mitotic recombination"/>
    <property type="evidence" value="ECO:0007669"/>
    <property type="project" value="TreeGrafter"/>
</dbReference>
<evidence type="ECO:0000256" key="7">
    <source>
        <dbReference type="RuleBase" id="RU364139"/>
    </source>
</evidence>
<organism evidence="10 11">
    <name type="scientific">Cryptosporidium andersoni</name>
    <dbReference type="NCBI Taxonomy" id="117008"/>
    <lineage>
        <taxon>Eukaryota</taxon>
        <taxon>Sar</taxon>
        <taxon>Alveolata</taxon>
        <taxon>Apicomplexa</taxon>
        <taxon>Conoidasida</taxon>
        <taxon>Coccidia</taxon>
        <taxon>Eucoccidiorida</taxon>
        <taxon>Eimeriorina</taxon>
        <taxon>Cryptosporidiidae</taxon>
        <taxon>Cryptosporidium</taxon>
    </lineage>
</organism>
<dbReference type="VEuPathDB" id="CryptoDB:cand_037250"/>
<dbReference type="GO" id="GO:0005524">
    <property type="term" value="F:ATP binding"/>
    <property type="evidence" value="ECO:0007669"/>
    <property type="project" value="UniProtKB-KW"/>
</dbReference>
<comment type="function">
    <text evidence="7">Binds to single and double-stranded DNA and exhibits DNA-dependent ATPase activity. Underwinds duplex DNA.</text>
</comment>
<dbReference type="FunFam" id="3.40.50.300:FF:000092">
    <property type="entry name" value="DNA repair protein Rad51 homolog"/>
    <property type="match status" value="1"/>
</dbReference>
<dbReference type="GO" id="GO:0000794">
    <property type="term" value="C:condensed nuclear chromosome"/>
    <property type="evidence" value="ECO:0007669"/>
    <property type="project" value="TreeGrafter"/>
</dbReference>
<dbReference type="InterPro" id="IPR003593">
    <property type="entry name" value="AAA+_ATPase"/>
</dbReference>
<evidence type="ECO:0000256" key="6">
    <source>
        <dbReference type="RuleBase" id="RU003422"/>
    </source>
</evidence>
<keyword evidence="3 6" id="KW-0547">Nucleotide-binding</keyword>
<comment type="subcellular location">
    <subcellularLocation>
        <location evidence="1 7">Nucleus</location>
    </subcellularLocation>
</comment>
<dbReference type="InterPro" id="IPR027417">
    <property type="entry name" value="P-loop_NTPase"/>
</dbReference>
<dbReference type="GO" id="GO:0003690">
    <property type="term" value="F:double-stranded DNA binding"/>
    <property type="evidence" value="ECO:0007669"/>
    <property type="project" value="InterPro"/>
</dbReference>
<keyword evidence="5 7" id="KW-0539">Nucleus</keyword>
<feature type="domain" description="RecA family profile 1" evidence="8">
    <location>
        <begin position="107"/>
        <end position="278"/>
    </location>
</feature>
<gene>
    <name evidence="10" type="ORF">cand_037250</name>
</gene>
<dbReference type="PROSITE" id="PS50162">
    <property type="entry name" value="RECA_2"/>
    <property type="match status" value="1"/>
</dbReference>
<dbReference type="InterPro" id="IPR011941">
    <property type="entry name" value="DNA_recomb/repair_Rad51"/>
</dbReference>
<feature type="domain" description="RecA family profile 2" evidence="9">
    <location>
        <begin position="286"/>
        <end position="348"/>
    </location>
</feature>
<protein>
    <recommendedName>
        <fullName evidence="7">DNA repair protein RAD51 homolog</fullName>
    </recommendedName>
</protein>
<dbReference type="GO" id="GO:0042148">
    <property type="term" value="P:DNA strand invasion"/>
    <property type="evidence" value="ECO:0007669"/>
    <property type="project" value="TreeGrafter"/>
</dbReference>
<dbReference type="GO" id="GO:0070192">
    <property type="term" value="P:chromosome organization involved in meiotic cell cycle"/>
    <property type="evidence" value="ECO:0007669"/>
    <property type="project" value="TreeGrafter"/>
</dbReference>
<keyword evidence="7" id="KW-0233">DNA recombination</keyword>
<dbReference type="NCBIfam" id="NF003301">
    <property type="entry name" value="PRK04301.1"/>
    <property type="match status" value="1"/>
</dbReference>
<dbReference type="PANTHER" id="PTHR22942">
    <property type="entry name" value="RECA/RAD51/RADA DNA STRAND-PAIRING FAMILY MEMBER"/>
    <property type="match status" value="1"/>
</dbReference>
<evidence type="ECO:0000313" key="10">
    <source>
        <dbReference type="EMBL" id="OII78077.1"/>
    </source>
</evidence>
<dbReference type="GO" id="GO:0140664">
    <property type="term" value="F:ATP-dependent DNA damage sensor activity"/>
    <property type="evidence" value="ECO:0007669"/>
    <property type="project" value="InterPro"/>
</dbReference>
<dbReference type="OrthoDB" id="10251254at2759"/>
<comment type="caution">
    <text evidence="10">The sequence shown here is derived from an EMBL/GenBank/DDBJ whole genome shotgun (WGS) entry which is preliminary data.</text>
</comment>
<reference evidence="10 11" key="1">
    <citation type="submission" date="2016-10" db="EMBL/GenBank/DDBJ databases">
        <title>Reductive evolution of mitochondrial metabolism and differential evolution of invasion-related proteins in Cryptosporidium.</title>
        <authorList>
            <person name="Liu S."/>
            <person name="Roellig D.M."/>
            <person name="Guo Y."/>
            <person name="Li N."/>
            <person name="Frace M.A."/>
            <person name="Tang K."/>
            <person name="Zhang L."/>
            <person name="Feng Y."/>
            <person name="Xiao L."/>
        </authorList>
    </citation>
    <scope>NUCLEOTIDE SEQUENCE [LARGE SCALE GENOMIC DNA]</scope>
    <source>
        <strain evidence="10">30847</strain>
    </source>
</reference>
<evidence type="ECO:0000256" key="3">
    <source>
        <dbReference type="ARBA" id="ARBA00022741"/>
    </source>
</evidence>
<dbReference type="GO" id="GO:0000150">
    <property type="term" value="F:DNA strand exchange activity"/>
    <property type="evidence" value="ECO:0007669"/>
    <property type="project" value="InterPro"/>
</dbReference>
<dbReference type="SMART" id="SM00382">
    <property type="entry name" value="AAA"/>
    <property type="match status" value="1"/>
</dbReference>
<dbReference type="EMBL" id="LRBS01000010">
    <property type="protein sequence ID" value="OII78077.1"/>
    <property type="molecule type" value="Genomic_DNA"/>
</dbReference>
<dbReference type="Proteomes" id="UP000186804">
    <property type="component" value="Unassembled WGS sequence"/>
</dbReference>
<dbReference type="SUPFAM" id="SSF47794">
    <property type="entry name" value="Rad51 N-terminal domain-like"/>
    <property type="match status" value="1"/>
</dbReference>
<dbReference type="PANTHER" id="PTHR22942:SF39">
    <property type="entry name" value="DNA REPAIR PROTEIN RAD51 HOMOLOG 1"/>
    <property type="match status" value="1"/>
</dbReference>
<evidence type="ECO:0000256" key="5">
    <source>
        <dbReference type="ARBA" id="ARBA00023242"/>
    </source>
</evidence>
<dbReference type="InterPro" id="IPR020587">
    <property type="entry name" value="RecA_monomer-monomer_interface"/>
</dbReference>
<dbReference type="NCBIfam" id="TIGR02239">
    <property type="entry name" value="recomb_RAD51"/>
    <property type="match status" value="1"/>
</dbReference>
<proteinExistence type="inferred from homology"/>
<evidence type="ECO:0000256" key="1">
    <source>
        <dbReference type="ARBA" id="ARBA00004123"/>
    </source>
</evidence>
<evidence type="ECO:0000259" key="9">
    <source>
        <dbReference type="PROSITE" id="PS50163"/>
    </source>
</evidence>
<evidence type="ECO:0000313" key="11">
    <source>
        <dbReference type="Proteomes" id="UP000186804"/>
    </source>
</evidence>
<dbReference type="PIRSF" id="PIRSF005856">
    <property type="entry name" value="Rad51"/>
    <property type="match status" value="1"/>
</dbReference>
<evidence type="ECO:0000256" key="4">
    <source>
        <dbReference type="ARBA" id="ARBA00022840"/>
    </source>
</evidence>
<dbReference type="GO" id="GO:0000730">
    <property type="term" value="P:DNA recombinase assembly"/>
    <property type="evidence" value="ECO:0007669"/>
    <property type="project" value="TreeGrafter"/>
</dbReference>
<evidence type="ECO:0000256" key="2">
    <source>
        <dbReference type="ARBA" id="ARBA00007095"/>
    </source>
</evidence>
<dbReference type="SUPFAM" id="SSF52540">
    <property type="entry name" value="P-loop containing nucleoside triphosphate hydrolases"/>
    <property type="match status" value="1"/>
</dbReference>
<dbReference type="GO" id="GO:1990426">
    <property type="term" value="P:mitotic recombination-dependent replication fork processing"/>
    <property type="evidence" value="ECO:0007669"/>
    <property type="project" value="InterPro"/>
</dbReference>
<dbReference type="GO" id="GO:0007131">
    <property type="term" value="P:reciprocal meiotic recombination"/>
    <property type="evidence" value="ECO:0007669"/>
    <property type="project" value="TreeGrafter"/>
</dbReference>
<dbReference type="InterPro" id="IPR016467">
    <property type="entry name" value="DNA_recomb/repair_RecA-like"/>
</dbReference>